<evidence type="ECO:0000313" key="6">
    <source>
        <dbReference type="Proteomes" id="UP000822688"/>
    </source>
</evidence>
<dbReference type="PANTHER" id="PTHR48045:SF31">
    <property type="entry name" value="UDP-GLYCOSYLTRANSFERASE 76B1-LIKE"/>
    <property type="match status" value="1"/>
</dbReference>
<gene>
    <name evidence="5" type="ORF">KC19_11G083700</name>
</gene>
<evidence type="ECO:0000256" key="2">
    <source>
        <dbReference type="ARBA" id="ARBA00022679"/>
    </source>
</evidence>
<accession>A0A8T0GFC1</accession>
<dbReference type="InterPro" id="IPR002213">
    <property type="entry name" value="UDP_glucos_trans"/>
</dbReference>
<dbReference type="Proteomes" id="UP000822688">
    <property type="component" value="Chromosome 11"/>
</dbReference>
<comment type="similarity">
    <text evidence="1 3">Belongs to the UDP-glycosyltransferase family.</text>
</comment>
<evidence type="ECO:0000256" key="1">
    <source>
        <dbReference type="ARBA" id="ARBA00009995"/>
    </source>
</evidence>
<dbReference type="SUPFAM" id="SSF53756">
    <property type="entry name" value="UDP-Glycosyltransferase/glycogen phosphorylase"/>
    <property type="match status" value="1"/>
</dbReference>
<evidence type="ECO:0000256" key="3">
    <source>
        <dbReference type="RuleBase" id="RU003718"/>
    </source>
</evidence>
<dbReference type="FunFam" id="3.40.50.2000:FF:000056">
    <property type="entry name" value="Glycosyltransferase"/>
    <property type="match status" value="1"/>
</dbReference>
<evidence type="ECO:0000313" key="5">
    <source>
        <dbReference type="EMBL" id="KAG0556849.1"/>
    </source>
</evidence>
<proteinExistence type="inferred from homology"/>
<dbReference type="EC" id="2.4.1.-" evidence="4"/>
<comment type="caution">
    <text evidence="5">The sequence shown here is derived from an EMBL/GenBank/DDBJ whole genome shotgun (WGS) entry which is preliminary data.</text>
</comment>
<dbReference type="PROSITE" id="PS00375">
    <property type="entry name" value="UDPGT"/>
    <property type="match status" value="1"/>
</dbReference>
<dbReference type="EMBL" id="CM026432">
    <property type="protein sequence ID" value="KAG0556849.1"/>
    <property type="molecule type" value="Genomic_DNA"/>
</dbReference>
<organism evidence="5 6">
    <name type="scientific">Ceratodon purpureus</name>
    <name type="common">Fire moss</name>
    <name type="synonym">Dicranum purpureum</name>
    <dbReference type="NCBI Taxonomy" id="3225"/>
    <lineage>
        <taxon>Eukaryota</taxon>
        <taxon>Viridiplantae</taxon>
        <taxon>Streptophyta</taxon>
        <taxon>Embryophyta</taxon>
        <taxon>Bryophyta</taxon>
        <taxon>Bryophytina</taxon>
        <taxon>Bryopsida</taxon>
        <taxon>Dicranidae</taxon>
        <taxon>Pseudoditrichales</taxon>
        <taxon>Ditrichaceae</taxon>
        <taxon>Ceratodon</taxon>
    </lineage>
</organism>
<reference evidence="5 6" key="1">
    <citation type="submission" date="2020-06" db="EMBL/GenBank/DDBJ databases">
        <title>WGS assembly of Ceratodon purpureus strain R40.</title>
        <authorList>
            <person name="Carey S.B."/>
            <person name="Jenkins J."/>
            <person name="Shu S."/>
            <person name="Lovell J.T."/>
            <person name="Sreedasyam A."/>
            <person name="Maumus F."/>
            <person name="Tiley G.P."/>
            <person name="Fernandez-Pozo N."/>
            <person name="Barry K."/>
            <person name="Chen C."/>
            <person name="Wang M."/>
            <person name="Lipzen A."/>
            <person name="Daum C."/>
            <person name="Saski C.A."/>
            <person name="Payton A.C."/>
            <person name="Mcbreen J.C."/>
            <person name="Conrad R.E."/>
            <person name="Kollar L.M."/>
            <person name="Olsson S."/>
            <person name="Huttunen S."/>
            <person name="Landis J.B."/>
            <person name="Wickett N.J."/>
            <person name="Johnson M.G."/>
            <person name="Rensing S.A."/>
            <person name="Grimwood J."/>
            <person name="Schmutz J."/>
            <person name="Mcdaniel S.F."/>
        </authorList>
    </citation>
    <scope>NUCLEOTIDE SEQUENCE [LARGE SCALE GENOMIC DNA]</scope>
    <source>
        <strain evidence="5 6">R40</strain>
    </source>
</reference>
<dbReference type="InterPro" id="IPR035595">
    <property type="entry name" value="UDP_glycos_trans_CS"/>
</dbReference>
<protein>
    <recommendedName>
        <fullName evidence="4">Glycosyltransferase</fullName>
        <ecNumber evidence="4">2.4.1.-</ecNumber>
    </recommendedName>
</protein>
<name>A0A8T0GFC1_CERPU</name>
<dbReference type="CDD" id="cd03784">
    <property type="entry name" value="GT1_Gtf-like"/>
    <property type="match status" value="1"/>
</dbReference>
<dbReference type="Gene3D" id="3.40.50.2000">
    <property type="entry name" value="Glycogen Phosphorylase B"/>
    <property type="match status" value="2"/>
</dbReference>
<keyword evidence="2 3" id="KW-0808">Transferase</keyword>
<dbReference type="PANTHER" id="PTHR48045">
    <property type="entry name" value="UDP-GLYCOSYLTRANSFERASE 72B1"/>
    <property type="match status" value="1"/>
</dbReference>
<dbReference type="Pfam" id="PF00201">
    <property type="entry name" value="UDPGT"/>
    <property type="match status" value="1"/>
</dbReference>
<dbReference type="AlphaFoldDB" id="A0A8T0GFC1"/>
<keyword evidence="6" id="KW-1185">Reference proteome</keyword>
<keyword evidence="3" id="KW-0328">Glycosyltransferase</keyword>
<dbReference type="GO" id="GO:0008194">
    <property type="term" value="F:UDP-glycosyltransferase activity"/>
    <property type="evidence" value="ECO:0007669"/>
    <property type="project" value="InterPro"/>
</dbReference>
<sequence>MACSAGCAHVVLVPTPVGGHCIPFFYLASRFAHLGLRVTFLVAEGLVPQLYTHKLFTPHVGLIQREGIEVLSVKDGFSHLGFGPGLMAVFREASEPQLVAGFSEGMATLMSSTKVPAPCCIVSDMLMGWTQIMAAKFNIPRFVLHTQSAANLSLMLHVPTLLSEGRLPLTETNQEKPVEIPGFQVPLPTSELPSDLHPNAMLPNAYETFLRISRRAAEAPIVLVNTFRELEDNVFDALDGLHQNSATPKPKVIPVGPLLPSAAFSTHGDATTVNGTSEELDESIMRFLDSQPRKSVLFITFGTAGILQGEQHIQEIALGLEASGQPFLWTQGPSLMDPNKPTLSQLVPPGFLERTKERGMVVSAWAPQMRILQHLAVGAFLSHCGWNSVLESIAAGLPILAWPQRAEQKMNARFLVDVAKVAVEFKRSEGQKITRREIERVVRLVMQQQEGEALRSNIQSLKEAAARNASSVEGLKAFVSLCEDMCKHRCCT</sequence>
<evidence type="ECO:0000256" key="4">
    <source>
        <dbReference type="RuleBase" id="RU362057"/>
    </source>
</evidence>